<reference evidence="2" key="1">
    <citation type="submission" date="2016-03" db="EMBL/GenBank/DDBJ databases">
        <title>Microsymbionts genomes from the relict species Vavilovia formosa.</title>
        <authorList>
            <person name="Chirak E."/>
            <person name="Kimeklis A."/>
            <person name="Kopat V."/>
            <person name="Andronov E."/>
        </authorList>
    </citation>
    <scope>NUCLEOTIDE SEQUENCE [LARGE SCALE GENOMIC DNA]</scope>
    <source>
        <strain evidence="2">Vaf12</strain>
    </source>
</reference>
<feature type="region of interest" description="Disordered" evidence="1">
    <location>
        <begin position="85"/>
        <end position="114"/>
    </location>
</feature>
<dbReference type="GeneID" id="84674279"/>
<name>A0A154IPP7_RHILE</name>
<accession>A0A154IPP7</accession>
<organism evidence="2">
    <name type="scientific">Rhizobium leguminosarum</name>
    <dbReference type="NCBI Taxonomy" id="384"/>
    <lineage>
        <taxon>Bacteria</taxon>
        <taxon>Pseudomonadati</taxon>
        <taxon>Pseudomonadota</taxon>
        <taxon>Alphaproteobacteria</taxon>
        <taxon>Hyphomicrobiales</taxon>
        <taxon>Rhizobiaceae</taxon>
        <taxon>Rhizobium/Agrobacterium group</taxon>
        <taxon>Rhizobium</taxon>
    </lineage>
</organism>
<dbReference type="AlphaFoldDB" id="A0A154IPP7"/>
<comment type="caution">
    <text evidence="2">The sequence shown here is derived from an EMBL/GenBank/DDBJ whole genome shotgun (WGS) entry which is preliminary data.</text>
</comment>
<dbReference type="EMBL" id="LVYU01000046">
    <property type="protein sequence ID" value="KZB02513.1"/>
    <property type="molecule type" value="Genomic_DNA"/>
</dbReference>
<feature type="compositionally biased region" description="Polar residues" evidence="1">
    <location>
        <begin position="102"/>
        <end position="114"/>
    </location>
</feature>
<feature type="compositionally biased region" description="Low complexity" evidence="1">
    <location>
        <begin position="160"/>
        <end position="186"/>
    </location>
</feature>
<evidence type="ECO:0000313" key="2">
    <source>
        <dbReference type="EMBL" id="KZB02513.1"/>
    </source>
</evidence>
<feature type="region of interest" description="Disordered" evidence="1">
    <location>
        <begin position="159"/>
        <end position="196"/>
    </location>
</feature>
<protein>
    <submittedName>
        <fullName evidence="2">Uncharacterized protein</fullName>
    </submittedName>
</protein>
<sequence>MEGDVADEETLLGVSAVYLFGRELSDLIIRGSVYGSLKIPKTGKNNFLRRQLGSDEATLARIYAFSFEGVFVELGRPAIFIVHGSGADPDGPPPSSLRYDSLSRSPGSSARTGLGSQIGALAREMRVWIYDKADLSMRLDAETGTLEQILLSAEVSADPRGTASGGMSRSGGALSRSGGVMSRSGGFIPRRSGDND</sequence>
<dbReference type="RefSeq" id="WP_024320328.1">
    <property type="nucleotide sequence ID" value="NZ_CP025017.1"/>
</dbReference>
<evidence type="ECO:0000256" key="1">
    <source>
        <dbReference type="SAM" id="MobiDB-lite"/>
    </source>
</evidence>
<gene>
    <name evidence="2" type="ORF">A4A59_09885</name>
</gene>
<proteinExistence type="predicted"/>